<evidence type="ECO:0000313" key="4">
    <source>
        <dbReference type="EMBL" id="OGG28828.1"/>
    </source>
</evidence>
<dbReference type="GO" id="GO:0004331">
    <property type="term" value="F:fructose-2,6-bisphosphate 2-phosphatase activity"/>
    <property type="evidence" value="ECO:0007669"/>
    <property type="project" value="TreeGrafter"/>
</dbReference>
<evidence type="ECO:0000256" key="1">
    <source>
        <dbReference type="ARBA" id="ARBA00022801"/>
    </source>
</evidence>
<dbReference type="PIRSF" id="PIRSF000709">
    <property type="entry name" value="6PFK_2-Ptase"/>
    <property type="match status" value="1"/>
</dbReference>
<dbReference type="EMBL" id="MFJW01000043">
    <property type="protein sequence ID" value="OGG28828.1"/>
    <property type="molecule type" value="Genomic_DNA"/>
</dbReference>
<dbReference type="Proteomes" id="UP000178461">
    <property type="component" value="Unassembled WGS sequence"/>
</dbReference>
<dbReference type="SMART" id="SM00855">
    <property type="entry name" value="PGAM"/>
    <property type="match status" value="1"/>
</dbReference>
<evidence type="ECO:0000313" key="5">
    <source>
        <dbReference type="Proteomes" id="UP000178461"/>
    </source>
</evidence>
<dbReference type="PANTHER" id="PTHR46517">
    <property type="entry name" value="FRUCTOSE-2,6-BISPHOSPHATASE TIGAR"/>
    <property type="match status" value="1"/>
</dbReference>
<reference evidence="4 5" key="1">
    <citation type="journal article" date="2016" name="Nat. Commun.">
        <title>Thousands of microbial genomes shed light on interconnected biogeochemical processes in an aquifer system.</title>
        <authorList>
            <person name="Anantharaman K."/>
            <person name="Brown C.T."/>
            <person name="Hug L.A."/>
            <person name="Sharon I."/>
            <person name="Castelle C.J."/>
            <person name="Probst A.J."/>
            <person name="Thomas B.C."/>
            <person name="Singh A."/>
            <person name="Wilkins M.J."/>
            <person name="Karaoz U."/>
            <person name="Brodie E.L."/>
            <person name="Williams K.H."/>
            <person name="Hubbard S.S."/>
            <person name="Banfield J.F."/>
        </authorList>
    </citation>
    <scope>NUCLEOTIDE SEQUENCE [LARGE SCALE GENOMIC DNA]</scope>
</reference>
<dbReference type="SUPFAM" id="SSF53254">
    <property type="entry name" value="Phosphoglycerate mutase-like"/>
    <property type="match status" value="1"/>
</dbReference>
<dbReference type="InterPro" id="IPR029033">
    <property type="entry name" value="His_PPase_superfam"/>
</dbReference>
<dbReference type="CDD" id="cd07067">
    <property type="entry name" value="HP_PGM_like"/>
    <property type="match status" value="1"/>
</dbReference>
<proteinExistence type="predicted"/>
<dbReference type="GO" id="GO:0043456">
    <property type="term" value="P:regulation of pentose-phosphate shunt"/>
    <property type="evidence" value="ECO:0007669"/>
    <property type="project" value="TreeGrafter"/>
</dbReference>
<evidence type="ECO:0000256" key="3">
    <source>
        <dbReference type="PIRSR" id="PIRSR613078-2"/>
    </source>
</evidence>
<feature type="active site" description="Tele-phosphohistidine intermediate" evidence="2">
    <location>
        <position position="11"/>
    </location>
</feature>
<dbReference type="PANTHER" id="PTHR46517:SF1">
    <property type="entry name" value="FRUCTOSE-2,6-BISPHOSPHATASE TIGAR"/>
    <property type="match status" value="1"/>
</dbReference>
<accession>A0A1F6AW29</accession>
<dbReference type="InterPro" id="IPR051695">
    <property type="entry name" value="Phosphoglycerate_Mutase"/>
</dbReference>
<dbReference type="InterPro" id="IPR001345">
    <property type="entry name" value="PG/BPGM_mutase_AS"/>
</dbReference>
<dbReference type="GO" id="GO:0005829">
    <property type="term" value="C:cytosol"/>
    <property type="evidence" value="ECO:0007669"/>
    <property type="project" value="TreeGrafter"/>
</dbReference>
<comment type="caution">
    <text evidence="4">The sequence shown here is derived from an EMBL/GenBank/DDBJ whole genome shotgun (WGS) entry which is preliminary data.</text>
</comment>
<sequence>MKHTFLFIVRHGETIWNVQRKMMGKTDIPLSHRGKVQARAIAKLLAGYPIDVIYSSPLTRTLQTAKAIRTNKTTPLILHAALKERDFGVLEGKTYEEAHAYGTPMQYGESKYYPYYQPPDGERLLDMENRAKLFIQELTHHRGKNIVIVSHGSFLRVLFCHLLGLKLDQMGDVHFDNASLSIIEIEDNQPGRLHALSITHHLPKEL</sequence>
<feature type="binding site" evidence="3">
    <location>
        <begin position="10"/>
        <end position="17"/>
    </location>
    <ligand>
        <name>substrate</name>
    </ligand>
</feature>
<protein>
    <recommendedName>
        <fullName evidence="6">Phosphoglycerate mutase (2,3-diphosphoglycerate-dependent)</fullName>
    </recommendedName>
</protein>
<name>A0A1F6AW29_9BACT</name>
<dbReference type="AlphaFoldDB" id="A0A1F6AW29"/>
<gene>
    <name evidence="4" type="ORF">A2971_02735</name>
</gene>
<dbReference type="InterPro" id="IPR013078">
    <property type="entry name" value="His_Pase_superF_clade-1"/>
</dbReference>
<dbReference type="Gene3D" id="3.40.50.1240">
    <property type="entry name" value="Phosphoglycerate mutase-like"/>
    <property type="match status" value="1"/>
</dbReference>
<evidence type="ECO:0000256" key="2">
    <source>
        <dbReference type="PIRSR" id="PIRSR613078-1"/>
    </source>
</evidence>
<evidence type="ECO:0008006" key="6">
    <source>
        <dbReference type="Google" id="ProtNLM"/>
    </source>
</evidence>
<keyword evidence="1" id="KW-0378">Hydrolase</keyword>
<dbReference type="Pfam" id="PF00300">
    <property type="entry name" value="His_Phos_1"/>
    <property type="match status" value="1"/>
</dbReference>
<organism evidence="4 5">
    <name type="scientific">Candidatus Gottesmanbacteria bacterium RIFCSPLOWO2_01_FULL_46_21</name>
    <dbReference type="NCBI Taxonomy" id="1798393"/>
    <lineage>
        <taxon>Bacteria</taxon>
        <taxon>Candidatus Gottesmaniibacteriota</taxon>
    </lineage>
</organism>
<dbReference type="PROSITE" id="PS00175">
    <property type="entry name" value="PG_MUTASE"/>
    <property type="match status" value="1"/>
</dbReference>
<dbReference type="GO" id="GO:0045820">
    <property type="term" value="P:negative regulation of glycolytic process"/>
    <property type="evidence" value="ECO:0007669"/>
    <property type="project" value="TreeGrafter"/>
</dbReference>
<feature type="active site" description="Proton donor/acceptor" evidence="2">
    <location>
        <position position="84"/>
    </location>
</feature>
<feature type="binding site" evidence="3">
    <location>
        <position position="60"/>
    </location>
    <ligand>
        <name>substrate</name>
    </ligand>
</feature>